<keyword evidence="3" id="KW-0479">Metal-binding</keyword>
<name>A0ABQ7HZR8_9MICR</name>
<evidence type="ECO:0000256" key="7">
    <source>
        <dbReference type="ARBA" id="ARBA00023136"/>
    </source>
</evidence>
<comment type="subcellular location">
    <subcellularLocation>
        <location evidence="1">Membrane</location>
        <topology evidence="1">Multi-pass membrane protein</topology>
    </subcellularLocation>
</comment>
<keyword evidence="2 8" id="KW-0812">Transmembrane</keyword>
<feature type="transmembrane region" description="Helical" evidence="8">
    <location>
        <begin position="78"/>
        <end position="104"/>
    </location>
</feature>
<evidence type="ECO:0000256" key="5">
    <source>
        <dbReference type="ARBA" id="ARBA00022833"/>
    </source>
</evidence>
<evidence type="ECO:0000313" key="10">
    <source>
        <dbReference type="EMBL" id="KAF7683632.1"/>
    </source>
</evidence>
<comment type="caution">
    <text evidence="10">The sequence shown here is derived from an EMBL/GenBank/DDBJ whole genome shotgun (WGS) entry which is preliminary data.</text>
</comment>
<sequence length="279" mass="33008">MERICWICLQEENPNSKKRWIRPCKCKGSTKWSHKSCFLKYIRSSNSGSMECVCCKYKYKIVWKKHPFMIYYELVDKIYCGIVNVFSTFLIALGIFLVFSLYSLSVVYCFIGKFPEITYTWTCFLNYLLLFLGVPVFIISIYARDISTQFQVFPFFYLMFCSESLIIPLLPFLFALYRRVYAKYIEGRLLNLRQEEGSNREGIMFSRHGVVEIKIISYLLIPYIGAIVGWVLLRWINIRYKAIYGLIICTIVKDISKIIYHITIEANTKKIVILDYKEE</sequence>
<evidence type="ECO:0000256" key="4">
    <source>
        <dbReference type="ARBA" id="ARBA00022771"/>
    </source>
</evidence>
<protein>
    <submittedName>
        <fullName evidence="10">E3 ubiquitin-protein ligase MARCH5</fullName>
    </submittedName>
</protein>
<reference evidence="10 11" key="1">
    <citation type="submission" date="2019-01" db="EMBL/GenBank/DDBJ databases">
        <title>Genomes sequencing and comparative genomics of infectious freshwater microsporidia, Cucumispora dikerogammari and Thelohania contejeani.</title>
        <authorList>
            <person name="Cormier A."/>
            <person name="Giraud I."/>
            <person name="Wattier R."/>
            <person name="Teixeira M."/>
            <person name="Grandjean F."/>
            <person name="Rigaud T."/>
            <person name="Cordaux R."/>
        </authorList>
    </citation>
    <scope>NUCLEOTIDE SEQUENCE [LARGE SCALE GENOMIC DNA]</scope>
    <source>
        <strain evidence="10">T1</strain>
        <tissue evidence="10">Spores</tissue>
    </source>
</reference>
<evidence type="ECO:0000256" key="3">
    <source>
        <dbReference type="ARBA" id="ARBA00022723"/>
    </source>
</evidence>
<organism evidence="10 11">
    <name type="scientific">Astathelohania contejeani</name>
    <dbReference type="NCBI Taxonomy" id="164912"/>
    <lineage>
        <taxon>Eukaryota</taxon>
        <taxon>Fungi</taxon>
        <taxon>Fungi incertae sedis</taxon>
        <taxon>Microsporidia</taxon>
        <taxon>Astathelohaniidae</taxon>
        <taxon>Astathelohania</taxon>
    </lineage>
</organism>
<keyword evidence="4" id="KW-0863">Zinc-finger</keyword>
<keyword evidence="5" id="KW-0862">Zinc</keyword>
<dbReference type="PANTHER" id="PTHR46283">
    <property type="entry name" value="E3 UBIQUITIN-PROTEIN LIGASE MARCH5"/>
    <property type="match status" value="1"/>
</dbReference>
<dbReference type="InterPro" id="IPR011016">
    <property type="entry name" value="Znf_RING-CH"/>
</dbReference>
<gene>
    <name evidence="10" type="primary">march5_1</name>
    <name evidence="10" type="ORF">TCON_1165</name>
</gene>
<proteinExistence type="predicted"/>
<evidence type="ECO:0000259" key="9">
    <source>
        <dbReference type="PROSITE" id="PS51292"/>
    </source>
</evidence>
<dbReference type="SUPFAM" id="SSF57850">
    <property type="entry name" value="RING/U-box"/>
    <property type="match status" value="1"/>
</dbReference>
<feature type="transmembrane region" description="Helical" evidence="8">
    <location>
        <begin position="124"/>
        <end position="143"/>
    </location>
</feature>
<evidence type="ECO:0000256" key="6">
    <source>
        <dbReference type="ARBA" id="ARBA00022989"/>
    </source>
</evidence>
<dbReference type="PROSITE" id="PS51292">
    <property type="entry name" value="ZF_RING_CH"/>
    <property type="match status" value="1"/>
</dbReference>
<keyword evidence="6 8" id="KW-1133">Transmembrane helix</keyword>
<dbReference type="Proteomes" id="UP001516464">
    <property type="component" value="Unassembled WGS sequence"/>
</dbReference>
<dbReference type="Pfam" id="PF12906">
    <property type="entry name" value="RINGv"/>
    <property type="match status" value="1"/>
</dbReference>
<feature type="transmembrane region" description="Helical" evidence="8">
    <location>
        <begin position="155"/>
        <end position="177"/>
    </location>
</feature>
<dbReference type="Gene3D" id="3.30.40.10">
    <property type="entry name" value="Zinc/RING finger domain, C3HC4 (zinc finger)"/>
    <property type="match status" value="1"/>
</dbReference>
<feature type="domain" description="RING-CH-type" evidence="9">
    <location>
        <begin position="1"/>
        <end position="62"/>
    </location>
</feature>
<keyword evidence="7 8" id="KW-0472">Membrane</keyword>
<evidence type="ECO:0000256" key="8">
    <source>
        <dbReference type="SAM" id="Phobius"/>
    </source>
</evidence>
<dbReference type="InterPro" id="IPR013083">
    <property type="entry name" value="Znf_RING/FYVE/PHD"/>
</dbReference>
<accession>A0ABQ7HZR8</accession>
<keyword evidence="11" id="KW-1185">Reference proteome</keyword>
<feature type="transmembrane region" description="Helical" evidence="8">
    <location>
        <begin position="215"/>
        <end position="233"/>
    </location>
</feature>
<evidence type="ECO:0000256" key="1">
    <source>
        <dbReference type="ARBA" id="ARBA00004141"/>
    </source>
</evidence>
<evidence type="ECO:0000313" key="11">
    <source>
        <dbReference type="Proteomes" id="UP001516464"/>
    </source>
</evidence>
<dbReference type="SMART" id="SM00744">
    <property type="entry name" value="RINGv"/>
    <property type="match status" value="1"/>
</dbReference>
<dbReference type="EMBL" id="SBIQ01000067">
    <property type="protein sequence ID" value="KAF7683632.1"/>
    <property type="molecule type" value="Genomic_DNA"/>
</dbReference>
<evidence type="ECO:0000256" key="2">
    <source>
        <dbReference type="ARBA" id="ARBA00022692"/>
    </source>
</evidence>